<gene>
    <name evidence="1" type="ORF">AB0L16_02955</name>
</gene>
<accession>A0ABV3JSG2</accession>
<protein>
    <submittedName>
        <fullName evidence="1">Uncharacterized protein</fullName>
    </submittedName>
</protein>
<keyword evidence="2" id="KW-1185">Reference proteome</keyword>
<dbReference type="Proteomes" id="UP001552594">
    <property type="component" value="Unassembled WGS sequence"/>
</dbReference>
<comment type="caution">
    <text evidence="1">The sequence shown here is derived from an EMBL/GenBank/DDBJ whole genome shotgun (WGS) entry which is preliminary data.</text>
</comment>
<dbReference type="RefSeq" id="WP_153068568.1">
    <property type="nucleotide sequence ID" value="NZ_JBFAUK010000002.1"/>
</dbReference>
<reference evidence="1 2" key="1">
    <citation type="submission" date="2024-06" db="EMBL/GenBank/DDBJ databases">
        <title>The Natural Products Discovery Center: Release of the First 8490 Sequenced Strains for Exploring Actinobacteria Biosynthetic Diversity.</title>
        <authorList>
            <person name="Kalkreuter E."/>
            <person name="Kautsar S.A."/>
            <person name="Yang D."/>
            <person name="Bader C.D."/>
            <person name="Teijaro C.N."/>
            <person name="Fluegel L."/>
            <person name="Davis C.M."/>
            <person name="Simpson J.R."/>
            <person name="Lauterbach L."/>
            <person name="Steele A.D."/>
            <person name="Gui C."/>
            <person name="Meng S."/>
            <person name="Li G."/>
            <person name="Viehrig K."/>
            <person name="Ye F."/>
            <person name="Su P."/>
            <person name="Kiefer A.F."/>
            <person name="Nichols A."/>
            <person name="Cepeda A.J."/>
            <person name="Yan W."/>
            <person name="Fan B."/>
            <person name="Jiang Y."/>
            <person name="Adhikari A."/>
            <person name="Zheng C.-J."/>
            <person name="Schuster L."/>
            <person name="Cowan T.M."/>
            <person name="Smanski M.J."/>
            <person name="Chevrette M.G."/>
            <person name="De Carvalho L.P.S."/>
            <person name="Shen B."/>
        </authorList>
    </citation>
    <scope>NUCLEOTIDE SEQUENCE [LARGE SCALE GENOMIC DNA]</scope>
    <source>
        <strain evidence="1 2">NPDC052347</strain>
    </source>
</reference>
<name>A0ABV3JSG2_STRON</name>
<evidence type="ECO:0000313" key="2">
    <source>
        <dbReference type="Proteomes" id="UP001552594"/>
    </source>
</evidence>
<proteinExistence type="predicted"/>
<evidence type="ECO:0000313" key="1">
    <source>
        <dbReference type="EMBL" id="MEV5505422.1"/>
    </source>
</evidence>
<sequence>MEHREEAHLEWWANSTTCLARIPVKVAAAPDGHWDAAVSPPIGPDQCEHLQLLLNTDPCFTLRTADNSATIVMAEHSGDLNRLRLSI</sequence>
<organism evidence="1 2">
    <name type="scientific">Streptomyces orinoci</name>
    <name type="common">Streptoverticillium orinoci</name>
    <dbReference type="NCBI Taxonomy" id="67339"/>
    <lineage>
        <taxon>Bacteria</taxon>
        <taxon>Bacillati</taxon>
        <taxon>Actinomycetota</taxon>
        <taxon>Actinomycetes</taxon>
        <taxon>Kitasatosporales</taxon>
        <taxon>Streptomycetaceae</taxon>
        <taxon>Streptomyces</taxon>
    </lineage>
</organism>
<dbReference type="EMBL" id="JBFAUK010000002">
    <property type="protein sequence ID" value="MEV5505422.1"/>
    <property type="molecule type" value="Genomic_DNA"/>
</dbReference>